<proteinExistence type="predicted"/>
<dbReference type="Gene3D" id="2.60.40.10">
    <property type="entry name" value="Immunoglobulins"/>
    <property type="match status" value="1"/>
</dbReference>
<sequence>MEGKALHLNCTVDITEKQLMPASIIWTKDSQQLDLNNKFKYHTDSQVNDHNIVYTLQINEVSNIDDGLYACEGDSVPRAAQMVHFNSNNIALPPFISYIVLLIISFFYLSM</sequence>
<keyword evidence="1" id="KW-1133">Transmembrane helix</keyword>
<evidence type="ECO:0000256" key="1">
    <source>
        <dbReference type="SAM" id="Phobius"/>
    </source>
</evidence>
<dbReference type="InterPro" id="IPR013151">
    <property type="entry name" value="Immunoglobulin_dom"/>
</dbReference>
<accession>A0A914Y3S0</accession>
<dbReference type="Proteomes" id="UP000887577">
    <property type="component" value="Unplaced"/>
</dbReference>
<dbReference type="PROSITE" id="PS50835">
    <property type="entry name" value="IG_LIKE"/>
    <property type="match status" value="1"/>
</dbReference>
<feature type="domain" description="Ig-like" evidence="2">
    <location>
        <begin position="1"/>
        <end position="71"/>
    </location>
</feature>
<protein>
    <submittedName>
        <fullName evidence="4">Ig-like domain-containing protein</fullName>
    </submittedName>
</protein>
<evidence type="ECO:0000313" key="3">
    <source>
        <dbReference type="Proteomes" id="UP000887577"/>
    </source>
</evidence>
<dbReference type="SUPFAM" id="SSF48726">
    <property type="entry name" value="Immunoglobulin"/>
    <property type="match status" value="1"/>
</dbReference>
<dbReference type="AlphaFoldDB" id="A0A914Y3S0"/>
<keyword evidence="1" id="KW-0472">Membrane</keyword>
<organism evidence="3 4">
    <name type="scientific">Panagrolaimus superbus</name>
    <dbReference type="NCBI Taxonomy" id="310955"/>
    <lineage>
        <taxon>Eukaryota</taxon>
        <taxon>Metazoa</taxon>
        <taxon>Ecdysozoa</taxon>
        <taxon>Nematoda</taxon>
        <taxon>Chromadorea</taxon>
        <taxon>Rhabditida</taxon>
        <taxon>Tylenchina</taxon>
        <taxon>Panagrolaimomorpha</taxon>
        <taxon>Panagrolaimoidea</taxon>
        <taxon>Panagrolaimidae</taxon>
        <taxon>Panagrolaimus</taxon>
    </lineage>
</organism>
<dbReference type="Pfam" id="PF00047">
    <property type="entry name" value="ig"/>
    <property type="match status" value="1"/>
</dbReference>
<keyword evidence="3" id="KW-1185">Reference proteome</keyword>
<dbReference type="InterPro" id="IPR036179">
    <property type="entry name" value="Ig-like_dom_sf"/>
</dbReference>
<keyword evidence="1" id="KW-0812">Transmembrane</keyword>
<reference evidence="4" key="1">
    <citation type="submission" date="2022-11" db="UniProtKB">
        <authorList>
            <consortium name="WormBaseParasite"/>
        </authorList>
    </citation>
    <scope>IDENTIFICATION</scope>
</reference>
<feature type="transmembrane region" description="Helical" evidence="1">
    <location>
        <begin position="90"/>
        <end position="109"/>
    </location>
</feature>
<name>A0A914Y3S0_9BILA</name>
<dbReference type="InterPro" id="IPR013783">
    <property type="entry name" value="Ig-like_fold"/>
</dbReference>
<evidence type="ECO:0000313" key="4">
    <source>
        <dbReference type="WBParaSite" id="PSU_v2.g12403.t1"/>
    </source>
</evidence>
<evidence type="ECO:0000259" key="2">
    <source>
        <dbReference type="PROSITE" id="PS50835"/>
    </source>
</evidence>
<dbReference type="InterPro" id="IPR007110">
    <property type="entry name" value="Ig-like_dom"/>
</dbReference>
<dbReference type="WBParaSite" id="PSU_v2.g12403.t1">
    <property type="protein sequence ID" value="PSU_v2.g12403.t1"/>
    <property type="gene ID" value="PSU_v2.g12403"/>
</dbReference>